<name>B8CET7_THAPS</name>
<evidence type="ECO:0000313" key="3">
    <source>
        <dbReference type="EMBL" id="EED88091.1"/>
    </source>
</evidence>
<dbReference type="HOGENOM" id="CLU_1405121_0_0_1"/>
<evidence type="ECO:0000259" key="2">
    <source>
        <dbReference type="PROSITE" id="PS50800"/>
    </source>
</evidence>
<gene>
    <name evidence="3" type="ORF">THAPSDRAFT_11534</name>
</gene>
<dbReference type="InParanoid" id="B8CET7"/>
<reference evidence="3 4" key="1">
    <citation type="journal article" date="2004" name="Science">
        <title>The genome of the diatom Thalassiosira pseudonana: ecology, evolution, and metabolism.</title>
        <authorList>
            <person name="Armbrust E.V."/>
            <person name="Berges J.A."/>
            <person name="Bowler C."/>
            <person name="Green B.R."/>
            <person name="Martinez D."/>
            <person name="Putnam N.H."/>
            <person name="Zhou S."/>
            <person name="Allen A.E."/>
            <person name="Apt K.E."/>
            <person name="Bechner M."/>
            <person name="Brzezinski M.A."/>
            <person name="Chaal B.K."/>
            <person name="Chiovitti A."/>
            <person name="Davis A.K."/>
            <person name="Demarest M.S."/>
            <person name="Detter J.C."/>
            <person name="Glavina T."/>
            <person name="Goodstein D."/>
            <person name="Hadi M.Z."/>
            <person name="Hellsten U."/>
            <person name="Hildebrand M."/>
            <person name="Jenkins B.D."/>
            <person name="Jurka J."/>
            <person name="Kapitonov V.V."/>
            <person name="Kroger N."/>
            <person name="Lau W.W."/>
            <person name="Lane T.W."/>
            <person name="Larimer F.W."/>
            <person name="Lippmeier J.C."/>
            <person name="Lucas S."/>
            <person name="Medina M."/>
            <person name="Montsant A."/>
            <person name="Obornik M."/>
            <person name="Parker M.S."/>
            <person name="Palenik B."/>
            <person name="Pazour G.J."/>
            <person name="Richardson P.M."/>
            <person name="Rynearson T.A."/>
            <person name="Saito M.A."/>
            <person name="Schwartz D.C."/>
            <person name="Thamatrakoln K."/>
            <person name="Valentin K."/>
            <person name="Vardi A."/>
            <person name="Wilkerson F.P."/>
            <person name="Rokhsar D.S."/>
        </authorList>
    </citation>
    <scope>NUCLEOTIDE SEQUENCE [LARGE SCALE GENOMIC DNA]</scope>
    <source>
        <strain evidence="3 4">CCMP1335</strain>
    </source>
</reference>
<accession>B8CET7</accession>
<keyword evidence="4" id="KW-1185">Reference proteome</keyword>
<evidence type="ECO:0000256" key="1">
    <source>
        <dbReference type="SAM" id="MobiDB-lite"/>
    </source>
</evidence>
<reference evidence="3 4" key="2">
    <citation type="journal article" date="2008" name="Nature">
        <title>The Phaeodactylum genome reveals the evolutionary history of diatom genomes.</title>
        <authorList>
            <person name="Bowler C."/>
            <person name="Allen A.E."/>
            <person name="Badger J.H."/>
            <person name="Grimwood J."/>
            <person name="Jabbari K."/>
            <person name="Kuo A."/>
            <person name="Maheswari U."/>
            <person name="Martens C."/>
            <person name="Maumus F."/>
            <person name="Otillar R.P."/>
            <person name="Rayko E."/>
            <person name="Salamov A."/>
            <person name="Vandepoele K."/>
            <person name="Beszteri B."/>
            <person name="Gruber A."/>
            <person name="Heijde M."/>
            <person name="Katinka M."/>
            <person name="Mock T."/>
            <person name="Valentin K."/>
            <person name="Verret F."/>
            <person name="Berges J.A."/>
            <person name="Brownlee C."/>
            <person name="Cadoret J.P."/>
            <person name="Chiovitti A."/>
            <person name="Choi C.J."/>
            <person name="Coesel S."/>
            <person name="De Martino A."/>
            <person name="Detter J.C."/>
            <person name="Durkin C."/>
            <person name="Falciatore A."/>
            <person name="Fournet J."/>
            <person name="Haruta M."/>
            <person name="Huysman M.J."/>
            <person name="Jenkins B.D."/>
            <person name="Jiroutova K."/>
            <person name="Jorgensen R.E."/>
            <person name="Joubert Y."/>
            <person name="Kaplan A."/>
            <person name="Kroger N."/>
            <person name="Kroth P.G."/>
            <person name="La Roche J."/>
            <person name="Lindquist E."/>
            <person name="Lommer M."/>
            <person name="Martin-Jezequel V."/>
            <person name="Lopez P.J."/>
            <person name="Lucas S."/>
            <person name="Mangogna M."/>
            <person name="McGinnis K."/>
            <person name="Medlin L.K."/>
            <person name="Montsant A."/>
            <person name="Oudot-Le Secq M.P."/>
            <person name="Napoli C."/>
            <person name="Obornik M."/>
            <person name="Parker M.S."/>
            <person name="Petit J.L."/>
            <person name="Porcel B.M."/>
            <person name="Poulsen N."/>
            <person name="Robison M."/>
            <person name="Rychlewski L."/>
            <person name="Rynearson T.A."/>
            <person name="Schmutz J."/>
            <person name="Shapiro H."/>
            <person name="Siaut M."/>
            <person name="Stanley M."/>
            <person name="Sussman M.R."/>
            <person name="Taylor A.R."/>
            <person name="Vardi A."/>
            <person name="von Dassow P."/>
            <person name="Vyverman W."/>
            <person name="Willis A."/>
            <person name="Wyrwicz L.S."/>
            <person name="Rokhsar D.S."/>
            <person name="Weissenbach J."/>
            <person name="Armbrust E.V."/>
            <person name="Green B.R."/>
            <person name="Van de Peer Y."/>
            <person name="Grigoriev I.V."/>
        </authorList>
    </citation>
    <scope>NUCLEOTIDE SEQUENCE [LARGE SCALE GENOMIC DNA]</scope>
    <source>
        <strain evidence="3 4">CCMP1335</strain>
    </source>
</reference>
<organism evidence="3 4">
    <name type="scientific">Thalassiosira pseudonana</name>
    <name type="common">Marine diatom</name>
    <name type="synonym">Cyclotella nana</name>
    <dbReference type="NCBI Taxonomy" id="35128"/>
    <lineage>
        <taxon>Eukaryota</taxon>
        <taxon>Sar</taxon>
        <taxon>Stramenopiles</taxon>
        <taxon>Ochrophyta</taxon>
        <taxon>Bacillariophyta</taxon>
        <taxon>Coscinodiscophyceae</taxon>
        <taxon>Thalassiosirophycidae</taxon>
        <taxon>Thalassiosirales</taxon>
        <taxon>Thalassiosiraceae</taxon>
        <taxon>Thalassiosira</taxon>
    </lineage>
</organism>
<feature type="region of interest" description="Disordered" evidence="1">
    <location>
        <begin position="174"/>
        <end position="194"/>
    </location>
</feature>
<dbReference type="PaxDb" id="35128-Thaps11534"/>
<dbReference type="GeneID" id="7448538"/>
<dbReference type="Proteomes" id="UP000001449">
    <property type="component" value="Chromosome 20"/>
</dbReference>
<dbReference type="AlphaFoldDB" id="B8CET7"/>
<proteinExistence type="predicted"/>
<sequence length="194" mass="21671">MLGLFGRRAGSDISFQTFDLNGVSTVFKAHKCLIEANAPLANDRGAGRRKLRLYSGTYQQRCSFVFFVTCMEAPDEGTVRTFPKIRTYPLLKEYAIAFFVARTNDILHSLSSTALKKSPDLMEELMIAVSDNSVKSVENKDNPTALSVRELRNQLAEKGLYNDGSREMLVAFLESSTKRKRDEGGDETSGDHED</sequence>
<dbReference type="EMBL" id="CM000652">
    <property type="protein sequence ID" value="EED88091.1"/>
    <property type="molecule type" value="Genomic_DNA"/>
</dbReference>
<dbReference type="InterPro" id="IPR003034">
    <property type="entry name" value="SAP_dom"/>
</dbReference>
<evidence type="ECO:0000313" key="4">
    <source>
        <dbReference type="Proteomes" id="UP000001449"/>
    </source>
</evidence>
<dbReference type="RefSeq" id="XP_002294731.1">
    <property type="nucleotide sequence ID" value="XM_002294695.1"/>
</dbReference>
<feature type="compositionally biased region" description="Basic and acidic residues" evidence="1">
    <location>
        <begin position="176"/>
        <end position="194"/>
    </location>
</feature>
<dbReference type="PROSITE" id="PS50800">
    <property type="entry name" value="SAP"/>
    <property type="match status" value="1"/>
</dbReference>
<protein>
    <recommendedName>
        <fullName evidence="2">SAP domain-containing protein</fullName>
    </recommendedName>
</protein>
<dbReference type="KEGG" id="tps:THAPSDRAFT_11534"/>
<feature type="domain" description="SAP" evidence="2">
    <location>
        <begin position="143"/>
        <end position="177"/>
    </location>
</feature>